<proteinExistence type="predicted"/>
<feature type="region of interest" description="Disordered" evidence="1">
    <location>
        <begin position="492"/>
        <end position="561"/>
    </location>
</feature>
<feature type="region of interest" description="Disordered" evidence="1">
    <location>
        <begin position="41"/>
        <end position="178"/>
    </location>
</feature>
<evidence type="ECO:0000313" key="4">
    <source>
        <dbReference type="EMBL" id="AOZ96011.1"/>
    </source>
</evidence>
<keyword evidence="5" id="KW-1185">Reference proteome</keyword>
<keyword evidence="2" id="KW-0472">Membrane</keyword>
<dbReference type="RefSeq" id="WP_071175732.1">
    <property type="nucleotide sequence ID" value="NZ_CP017831.1"/>
</dbReference>
<keyword evidence="2" id="KW-1133">Transmembrane helix</keyword>
<feature type="compositionally biased region" description="Pro residues" evidence="1">
    <location>
        <begin position="509"/>
        <end position="526"/>
    </location>
</feature>
<dbReference type="OrthoDB" id="9802773at2"/>
<dbReference type="AlphaFoldDB" id="A0A1D9P0J5"/>
<feature type="compositionally biased region" description="Basic and acidic residues" evidence="1">
    <location>
        <begin position="97"/>
        <end position="111"/>
    </location>
</feature>
<keyword evidence="3" id="KW-0732">Signal</keyword>
<name>A0A1D9P0J5_9FIRM</name>
<accession>A0A1D9P0J5</accession>
<reference evidence="5" key="1">
    <citation type="submission" date="2016-10" db="EMBL/GenBank/DDBJ databases">
        <title>The complete genome sequence of the rumen bacterium Butyrivibrio hungatei MB2003.</title>
        <authorList>
            <person name="Palevich N."/>
            <person name="Kelly W.J."/>
            <person name="Leahy S.C."/>
            <person name="Altermann E."/>
            <person name="Rakonjac J."/>
            <person name="Attwood G.T."/>
        </authorList>
    </citation>
    <scope>NUCLEOTIDE SEQUENCE [LARGE SCALE GENOMIC DNA]</scope>
    <source>
        <strain evidence="5">MB2003</strain>
    </source>
</reference>
<evidence type="ECO:0008006" key="6">
    <source>
        <dbReference type="Google" id="ProtNLM"/>
    </source>
</evidence>
<evidence type="ECO:0000256" key="1">
    <source>
        <dbReference type="SAM" id="MobiDB-lite"/>
    </source>
</evidence>
<evidence type="ECO:0000256" key="2">
    <source>
        <dbReference type="SAM" id="Phobius"/>
    </source>
</evidence>
<feature type="compositionally biased region" description="Low complexity" evidence="1">
    <location>
        <begin position="65"/>
        <end position="88"/>
    </location>
</feature>
<dbReference type="Proteomes" id="UP000179284">
    <property type="component" value="Chromosome I"/>
</dbReference>
<feature type="compositionally biased region" description="Basic and acidic residues" evidence="1">
    <location>
        <begin position="134"/>
        <end position="152"/>
    </location>
</feature>
<feature type="signal peptide" evidence="3">
    <location>
        <begin position="1"/>
        <end position="26"/>
    </location>
</feature>
<feature type="chain" id="PRO_5038485458" description="Cell surface protein" evidence="3">
    <location>
        <begin position="27"/>
        <end position="590"/>
    </location>
</feature>
<feature type="compositionally biased region" description="Low complexity" evidence="1">
    <location>
        <begin position="121"/>
        <end position="132"/>
    </location>
</feature>
<protein>
    <recommendedName>
        <fullName evidence="6">Cell surface protein</fullName>
    </recommendedName>
</protein>
<feature type="transmembrane region" description="Helical" evidence="2">
    <location>
        <begin position="565"/>
        <end position="585"/>
    </location>
</feature>
<organism evidence="4 5">
    <name type="scientific">Butyrivibrio hungatei</name>
    <dbReference type="NCBI Taxonomy" id="185008"/>
    <lineage>
        <taxon>Bacteria</taxon>
        <taxon>Bacillati</taxon>
        <taxon>Bacillota</taxon>
        <taxon>Clostridia</taxon>
        <taxon>Lachnospirales</taxon>
        <taxon>Lachnospiraceae</taxon>
        <taxon>Butyrivibrio</taxon>
    </lineage>
</organism>
<gene>
    <name evidence="4" type="ORF">bhn_I0977</name>
</gene>
<sequence length="590" mass="64298">MTRNVYGKLRKIAASALAGLMIVSFAIVPGTSVYATSDDATLESSSAETPAEAPVVQEIKDEETPAAPAPEEVTPAPETPAPASAEVVSATAPAPVEEPKGEEPAQGEEPKVPANVSASFENGEITITLTEGETQEKKEDQPEAESDKKEDAASELNSESNVNDAEPETNENKSEEQPTKLFSLRLAAAPAATASPDDPISVETLDDGSIVETYLGYKYIYKPVSSDDGTEYSFVVEVTGDGLDEIVINTPRLKKSLEPGDTVSVHFKLNNTDETYTVEYTEDPSKYVLYYSLPDSERNRAALEKMGYTIVKESDDGKILVTPSGSFLGSHTGYVGTSLMHFLIETEEGRNILKENNVQFDSSVDEKSLYRKNMYSVTRFLEKLEDDDPDKIDELFIKNAEYRIKEQTGQEVSFGNDVAKAWNDLFFSLAWRTYFELDGKEVKEFPSDAKWEPGQSINIAVISKLDGELGDNFYEDIAWNYAGRLVIRRFSEPVPPPYDPPEDPDDPPSDSPSDPPSDPPSEPPVVPTVLTQPAPEAQVLGARRENGQAVLGARRAKTDDTSNNAGRLFIIVVAAGALVTTSVLGRKKAK</sequence>
<dbReference type="KEGG" id="bhu:bhn_I0977"/>
<keyword evidence="2" id="KW-0812">Transmembrane</keyword>
<evidence type="ECO:0000256" key="3">
    <source>
        <dbReference type="SAM" id="SignalP"/>
    </source>
</evidence>
<evidence type="ECO:0000313" key="5">
    <source>
        <dbReference type="Proteomes" id="UP000179284"/>
    </source>
</evidence>
<dbReference type="EMBL" id="CP017831">
    <property type="protein sequence ID" value="AOZ96011.1"/>
    <property type="molecule type" value="Genomic_DNA"/>
</dbReference>